<evidence type="ECO:0000256" key="1">
    <source>
        <dbReference type="SAM" id="MobiDB-lite"/>
    </source>
</evidence>
<organism evidence="2">
    <name type="scientific">Oryza brachyantha</name>
    <name type="common">malo sina</name>
    <dbReference type="NCBI Taxonomy" id="4533"/>
    <lineage>
        <taxon>Eukaryota</taxon>
        <taxon>Viridiplantae</taxon>
        <taxon>Streptophyta</taxon>
        <taxon>Embryophyta</taxon>
        <taxon>Tracheophyta</taxon>
        <taxon>Spermatophyta</taxon>
        <taxon>Magnoliopsida</taxon>
        <taxon>Liliopsida</taxon>
        <taxon>Poales</taxon>
        <taxon>Poaceae</taxon>
        <taxon>BOP clade</taxon>
        <taxon>Oryzoideae</taxon>
        <taxon>Oryzeae</taxon>
        <taxon>Oryzinae</taxon>
        <taxon>Oryza</taxon>
    </lineage>
</organism>
<dbReference type="EnsemblPlants" id="OB01G17470.1">
    <property type="protein sequence ID" value="OB01G17470.1"/>
    <property type="gene ID" value="OB01G17470"/>
</dbReference>
<dbReference type="Proteomes" id="UP000006038">
    <property type="component" value="Chromosome 1"/>
</dbReference>
<dbReference type="HOGENOM" id="CLU_869791_0_0_1"/>
<feature type="region of interest" description="Disordered" evidence="1">
    <location>
        <begin position="36"/>
        <end position="250"/>
    </location>
</feature>
<dbReference type="AlphaFoldDB" id="J3KXP1"/>
<dbReference type="Gramene" id="OB01G17470.1">
    <property type="protein sequence ID" value="OB01G17470.1"/>
    <property type="gene ID" value="OB01G17470"/>
</dbReference>
<keyword evidence="3" id="KW-1185">Reference proteome</keyword>
<accession>J3KXP1</accession>
<feature type="compositionally biased region" description="Basic and acidic residues" evidence="1">
    <location>
        <begin position="37"/>
        <end position="53"/>
    </location>
</feature>
<protein>
    <submittedName>
        <fullName evidence="2">Uncharacterized protein</fullName>
    </submittedName>
</protein>
<sequence>MAAAVVPLEIVQPTGGGGVTEGSRAHPVVAVQAGCHYGDDPQGKRTCRSKAEIPNKASTIQEDRTRSARANDQSRPGKRLLHPRNLQGISVPRTPETSLSPPRMSQMFRPQREDGSKAKPSPRTCKIQTRTRASGKKQAGRVADSSNTKALLFSQDRLNKRQGRRSRNFQPDHKKSRAMSLLPVRAKQWSDRDKQEAGGHKDRSFCGLSGCSRTQEKLQTPRRERRDERGGGSRRAQVPGGRFGGHDQKGSVTRRSFLCSAEPTSLPPVQNLGVRRCASITVFGELLFLQQRRLVQGTFHPGASLLYERDHLLFFSLSDR</sequence>
<feature type="compositionally biased region" description="Basic and acidic residues" evidence="1">
    <location>
        <begin position="214"/>
        <end position="231"/>
    </location>
</feature>
<reference evidence="2" key="2">
    <citation type="submission" date="2013-04" db="UniProtKB">
        <authorList>
            <consortium name="EnsemblPlants"/>
        </authorList>
    </citation>
    <scope>IDENTIFICATION</scope>
</reference>
<name>J3KXP1_ORYBR</name>
<reference evidence="2" key="1">
    <citation type="journal article" date="2013" name="Nat. Commun.">
        <title>Whole-genome sequencing of Oryza brachyantha reveals mechanisms underlying Oryza genome evolution.</title>
        <authorList>
            <person name="Chen J."/>
            <person name="Huang Q."/>
            <person name="Gao D."/>
            <person name="Wang J."/>
            <person name="Lang Y."/>
            <person name="Liu T."/>
            <person name="Li B."/>
            <person name="Bai Z."/>
            <person name="Luis Goicoechea J."/>
            <person name="Liang C."/>
            <person name="Chen C."/>
            <person name="Zhang W."/>
            <person name="Sun S."/>
            <person name="Liao Y."/>
            <person name="Zhang X."/>
            <person name="Yang L."/>
            <person name="Song C."/>
            <person name="Wang M."/>
            <person name="Shi J."/>
            <person name="Liu G."/>
            <person name="Liu J."/>
            <person name="Zhou H."/>
            <person name="Zhou W."/>
            <person name="Yu Q."/>
            <person name="An N."/>
            <person name="Chen Y."/>
            <person name="Cai Q."/>
            <person name="Wang B."/>
            <person name="Liu B."/>
            <person name="Min J."/>
            <person name="Huang Y."/>
            <person name="Wu H."/>
            <person name="Li Z."/>
            <person name="Zhang Y."/>
            <person name="Yin Y."/>
            <person name="Song W."/>
            <person name="Jiang J."/>
            <person name="Jackson S.A."/>
            <person name="Wing R.A."/>
            <person name="Wang J."/>
            <person name="Chen M."/>
        </authorList>
    </citation>
    <scope>NUCLEOTIDE SEQUENCE [LARGE SCALE GENOMIC DNA]</scope>
    <source>
        <strain evidence="2">cv. IRGC 101232</strain>
    </source>
</reference>
<evidence type="ECO:0000313" key="3">
    <source>
        <dbReference type="Proteomes" id="UP000006038"/>
    </source>
</evidence>
<proteinExistence type="predicted"/>
<evidence type="ECO:0000313" key="2">
    <source>
        <dbReference type="EnsemblPlants" id="OB01G17470.1"/>
    </source>
</evidence>
<feature type="compositionally biased region" description="Basic and acidic residues" evidence="1">
    <location>
        <begin position="188"/>
        <end position="204"/>
    </location>
</feature>